<sequence>MNKLWKDFQRLSVDCYTHMISNNPDRTVWNQAFDTLVGAIKGERDKNPDFGKEFYQVDETTDFEYGVEDWLLDYLDELGAGGLHEKRCQVCDTIIGLFAWKEQSPADFMFEKSSAMSAMGRADEAVALCEKWYQDEPESQLSAAALIYARINAEDYAGAEQIVEKYVSKGDKCTDDTELVYRAAVRLYEAKGDEKTAEQMKKTLEKYDDEIERELMEEFEELPFCDGFGDFFDEDFDDEDFDDEDFDDADFEGEDSDDEADIDVLPFQ</sequence>
<keyword evidence="1" id="KW-0175">Coiled coil</keyword>
<dbReference type="AlphaFoldDB" id="A0A9X5CEN7"/>
<gene>
    <name evidence="3" type="ORF">FMM80_16085</name>
</gene>
<dbReference type="RefSeq" id="WP_162205752.1">
    <property type="nucleotide sequence ID" value="NZ_VIRB01000097.1"/>
</dbReference>
<evidence type="ECO:0008006" key="5">
    <source>
        <dbReference type="Google" id="ProtNLM"/>
    </source>
</evidence>
<proteinExistence type="predicted"/>
<feature type="region of interest" description="Disordered" evidence="2">
    <location>
        <begin position="229"/>
        <end position="268"/>
    </location>
</feature>
<comment type="caution">
    <text evidence="3">The sequence shown here is derived from an EMBL/GenBank/DDBJ whole genome shotgun (WGS) entry which is preliminary data.</text>
</comment>
<evidence type="ECO:0000313" key="3">
    <source>
        <dbReference type="EMBL" id="NDO70086.1"/>
    </source>
</evidence>
<dbReference type="EMBL" id="VIRB01000097">
    <property type="protein sequence ID" value="NDO70086.1"/>
    <property type="molecule type" value="Genomic_DNA"/>
</dbReference>
<dbReference type="Proteomes" id="UP000474104">
    <property type="component" value="Unassembled WGS sequence"/>
</dbReference>
<organism evidence="3 4">
    <name type="scientific">Schaedlerella arabinosiphila</name>
    <dbReference type="NCBI Taxonomy" id="2044587"/>
    <lineage>
        <taxon>Bacteria</taxon>
        <taxon>Bacillati</taxon>
        <taxon>Bacillota</taxon>
        <taxon>Clostridia</taxon>
        <taxon>Lachnospirales</taxon>
        <taxon>Lachnospiraceae</taxon>
        <taxon>Schaedlerella</taxon>
    </lineage>
</organism>
<accession>A0A9X5CEN7</accession>
<name>A0A9X5CEN7_9FIRM</name>
<reference evidence="3 4" key="1">
    <citation type="submission" date="2019-07" db="EMBL/GenBank/DDBJ databases">
        <title>Draft genome sequences of 15 bacterial species constituting the stable defined intestinal microbiota of the GM15 gnotobiotic mouse model.</title>
        <authorList>
            <person name="Elie C."/>
            <person name="Mathieu A."/>
            <person name="Saliou A."/>
            <person name="Darnaud M."/>
            <person name="Leulier F."/>
            <person name="Tamellini A."/>
        </authorList>
    </citation>
    <scope>NUCLEOTIDE SEQUENCE [LARGE SCALE GENOMIC DNA]</scope>
    <source>
        <strain evidence="4">ASF 502</strain>
    </source>
</reference>
<protein>
    <recommendedName>
        <fullName evidence="5">Tetratricopeptide repeat protein</fullName>
    </recommendedName>
</protein>
<dbReference type="Gene3D" id="1.25.40.10">
    <property type="entry name" value="Tetratricopeptide repeat domain"/>
    <property type="match status" value="1"/>
</dbReference>
<dbReference type="InterPro" id="IPR011990">
    <property type="entry name" value="TPR-like_helical_dom_sf"/>
</dbReference>
<evidence type="ECO:0000313" key="4">
    <source>
        <dbReference type="Proteomes" id="UP000474104"/>
    </source>
</evidence>
<evidence type="ECO:0000256" key="2">
    <source>
        <dbReference type="SAM" id="MobiDB-lite"/>
    </source>
</evidence>
<feature type="compositionally biased region" description="Acidic residues" evidence="2">
    <location>
        <begin position="231"/>
        <end position="262"/>
    </location>
</feature>
<feature type="coiled-coil region" evidence="1">
    <location>
        <begin position="190"/>
        <end position="217"/>
    </location>
</feature>
<dbReference type="SUPFAM" id="SSF48452">
    <property type="entry name" value="TPR-like"/>
    <property type="match status" value="1"/>
</dbReference>
<evidence type="ECO:0000256" key="1">
    <source>
        <dbReference type="SAM" id="Coils"/>
    </source>
</evidence>